<dbReference type="InterPro" id="IPR036259">
    <property type="entry name" value="MFS_trans_sf"/>
</dbReference>
<feature type="transmembrane region" description="Helical" evidence="7">
    <location>
        <begin position="428"/>
        <end position="448"/>
    </location>
</feature>
<dbReference type="PROSITE" id="PS50991">
    <property type="entry name" value="PYR_CT"/>
    <property type="match status" value="1"/>
</dbReference>
<evidence type="ECO:0000256" key="2">
    <source>
        <dbReference type="ARBA" id="ARBA00007467"/>
    </source>
</evidence>
<dbReference type="NCBIfam" id="NF004283">
    <property type="entry name" value="PRK05692.1"/>
    <property type="match status" value="1"/>
</dbReference>
<dbReference type="Pfam" id="PF07859">
    <property type="entry name" value="Abhydrolase_3"/>
    <property type="match status" value="2"/>
</dbReference>
<dbReference type="InterPro" id="IPR013094">
    <property type="entry name" value="AB_hydrolase_3"/>
</dbReference>
<feature type="transmembrane region" description="Helical" evidence="7">
    <location>
        <begin position="483"/>
        <end position="504"/>
    </location>
</feature>
<dbReference type="CDD" id="cd07938">
    <property type="entry name" value="DRE_TIM_HMGL"/>
    <property type="match status" value="1"/>
</dbReference>
<dbReference type="EMBL" id="JBFXLQ010000001">
    <property type="protein sequence ID" value="KAL2872756.1"/>
    <property type="molecule type" value="Genomic_DNA"/>
</dbReference>
<reference evidence="9 10" key="1">
    <citation type="submission" date="2024-07" db="EMBL/GenBank/DDBJ databases">
        <title>Section-level genome sequencing and comparative genomics of Aspergillus sections Usti and Cavernicolus.</title>
        <authorList>
            <consortium name="Lawrence Berkeley National Laboratory"/>
            <person name="Nybo J.L."/>
            <person name="Vesth T.C."/>
            <person name="Theobald S."/>
            <person name="Frisvad J.C."/>
            <person name="Larsen T.O."/>
            <person name="Kjaerboelling I."/>
            <person name="Rothschild-Mancinelli K."/>
            <person name="Lyhne E.K."/>
            <person name="Kogle M.E."/>
            <person name="Barry K."/>
            <person name="Clum A."/>
            <person name="Na H."/>
            <person name="Ledsgaard L."/>
            <person name="Lin J."/>
            <person name="Lipzen A."/>
            <person name="Kuo A."/>
            <person name="Riley R."/>
            <person name="Mondo S."/>
            <person name="Labutti K."/>
            <person name="Haridas S."/>
            <person name="Pangalinan J."/>
            <person name="Salamov A.A."/>
            <person name="Simmons B.A."/>
            <person name="Magnuson J.K."/>
            <person name="Chen J."/>
            <person name="Drula E."/>
            <person name="Henrissat B."/>
            <person name="Wiebenga A."/>
            <person name="Lubbers R.J."/>
            <person name="Gomes A.C."/>
            <person name="Macurrencykelacurrency M.R."/>
            <person name="Stajich J."/>
            <person name="Grigoriev I.V."/>
            <person name="Mortensen U.H."/>
            <person name="De Vries R.P."/>
            <person name="Baker S.E."/>
            <person name="Andersen M.R."/>
        </authorList>
    </citation>
    <scope>NUCLEOTIDE SEQUENCE [LARGE SCALE GENOMIC DNA]</scope>
    <source>
        <strain evidence="9 10">CBS 449.75</strain>
    </source>
</reference>
<feature type="transmembrane region" description="Helical" evidence="7">
    <location>
        <begin position="705"/>
        <end position="725"/>
    </location>
</feature>
<evidence type="ECO:0000256" key="7">
    <source>
        <dbReference type="SAM" id="Phobius"/>
    </source>
</evidence>
<dbReference type="InterPro" id="IPR013785">
    <property type="entry name" value="Aldolase_TIM"/>
</dbReference>
<dbReference type="InterPro" id="IPR003492">
    <property type="entry name" value="Battenin_disease_Cln3"/>
</dbReference>
<evidence type="ECO:0000256" key="4">
    <source>
        <dbReference type="ARBA" id="ARBA00022989"/>
    </source>
</evidence>
<feature type="transmembrane region" description="Helical" evidence="7">
    <location>
        <begin position="675"/>
        <end position="693"/>
    </location>
</feature>
<sequence>MIKPRPRLGILTPFRAPQLTRRFATEARLTPDHVRIVEVGPRDGLQNEKKSISLETKLELIGKLAKTGVTTIEAGSFVPPKWVPQMASTAEICEHLLQTPPQSQHAIAYNYLVPNVKGLESLIKVMDATGVPASTIGSETKSPTTTEVSLFAAATEAFSKANTNCTIQESLERIRPIVALAKTRDIRVRGYVSVALGCPYEGPDVSPSKVADITATLLEMGADEVSVADTTGMGTAPRTMELLRALKAAGIANTDLALHFHDTYGQALVNTIVGLEHGIRIFDSSVGGLGGCPYSKGATGNVSTEDLVHTVHGLGMHTGINLEEMSRIGAWISGELGRANESRAGKATVARLQFLPSIVMPEGPMLPLPGTPSSSWVRFRAQLAALFHGADRKVCVAFWLFGLINNLLYVIILSAALDLVGPNVPKGVVLLADVLPSFATKLVAPYFIHAVPYSMRIVICVFLSALGMLVVALSPAYVDGGTISSKLAGIVLASLSSGIGELSFVGLTHFYGPFSLAAWGSGTGAAGLAGAGSYALATSTLGLKVKTTLLASAFLPAILAVSFFFILPRSAIQSGYHGITDAERHADESVPRDLGDDESEGLLGSSIHSVRSLKSTHVQSEFGWHSLKANLQRARGLFFPFMLPLLLVYIAEYTINQGVSPTLLFPLKETPFEHFRAFYPAYNAIYQVGVFISRSSTPFFRIHDLYLPSFLQIINLAVLSLHSLFDFIPSVYLVFIVIFWEGLLGGLVYVNTFAEIGDRVPREDREFSLGATTVSDSGGICIAGFLGMAFEVNQLDHVLGRPSTKFRKVQVLAVFLFWSFYLFKGNRHGPPGVRGISSRLTQKLSAWQTTVIVILWLYLSRNFAKIVGLECPEPLANLYSRSFFRATWITTALDAGFWTAMKVRPNWLRDFASLGCTAYYLLAAEQADDKVRRVRATLTLEHMRVSWNKGTTPYLWALAALVRPRLMRYPPRAIRIPRPHQSVYHEPTNAWLYFDGPLSALRDQTCLILDIPGGGFVSMTPRHSEDRLLAWAGKTKLPILSLNYKKAPEYPYPYALNECYDVYHSIITTRGRCLGLSGDAPPRIILTGDSAGANLAVGTALMVLQSSSSGASSAQAQGSLPGPAGLVLAYPALNMKIESWMTEEQMALIQERSTSQSVRRRKDTDYQRLTPYATPGTSFDNFRQDSPIPVEDLEAETFPEEASDAVVDEDKRATPETEAAYHPNTQPKKIQTRLAVSSMISYVNDRILSPEMMRAMIILYIGPHNRPDFNTDYLLSPVLAPEALLAQFPKTYILTGERDPLVDDTVVFAGRLRQAKLRRFQERQELGLEKSHRAFNEKDHVEVSLLPGVSHGFMQMAGFFPDSWKHINRCATWIQNSADVAMAEARRPLPSGLGTRSQSSKVAADQVSLRHHKRSLTGDSSADEDKPLEMSIGKMTSLKAVRRASDPGLRDGNEAPKPSLQDHNLENGEALAPNARDRSISRGRMGRSKGLGKRRPLAPHHLNILNTMEWASDPVSPVPRRKRDHSVGSLASEEDLLSRRMSGLAGGLMGLGEGARTP</sequence>
<feature type="transmembrane region" description="Helical" evidence="7">
    <location>
        <begin position="844"/>
        <end position="859"/>
    </location>
</feature>
<keyword evidence="3 7" id="KW-0812">Transmembrane</keyword>
<dbReference type="Proteomes" id="UP001610432">
    <property type="component" value="Unassembled WGS sequence"/>
</dbReference>
<evidence type="ECO:0000256" key="6">
    <source>
        <dbReference type="SAM" id="MobiDB-lite"/>
    </source>
</evidence>
<feature type="compositionally biased region" description="Basic and acidic residues" evidence="6">
    <location>
        <begin position="1443"/>
        <end position="1454"/>
    </location>
</feature>
<proteinExistence type="inferred from homology"/>
<evidence type="ECO:0000256" key="5">
    <source>
        <dbReference type="ARBA" id="ARBA00023136"/>
    </source>
</evidence>
<dbReference type="InterPro" id="IPR029058">
    <property type="entry name" value="AB_hydrolase_fold"/>
</dbReference>
<gene>
    <name evidence="9" type="ORF">BJX67DRAFT_369293</name>
</gene>
<accession>A0ABR4M895</accession>
<feature type="transmembrane region" description="Helical" evidence="7">
    <location>
        <begin position="637"/>
        <end position="655"/>
    </location>
</feature>
<dbReference type="PANTHER" id="PTHR23025:SF3">
    <property type="entry name" value="HORMONE-SENSITIVE LIPASE"/>
    <property type="match status" value="1"/>
</dbReference>
<dbReference type="Gene3D" id="1.20.1250.20">
    <property type="entry name" value="MFS general substrate transporter like domains"/>
    <property type="match status" value="1"/>
</dbReference>
<feature type="region of interest" description="Disordered" evidence="6">
    <location>
        <begin position="1389"/>
        <end position="1496"/>
    </location>
</feature>
<evidence type="ECO:0000256" key="3">
    <source>
        <dbReference type="ARBA" id="ARBA00022692"/>
    </source>
</evidence>
<feature type="transmembrane region" description="Helical" evidence="7">
    <location>
        <begin position="396"/>
        <end position="416"/>
    </location>
</feature>
<keyword evidence="10" id="KW-1185">Reference proteome</keyword>
<organism evidence="9 10">
    <name type="scientific">Aspergillus lucknowensis</name>
    <dbReference type="NCBI Taxonomy" id="176173"/>
    <lineage>
        <taxon>Eukaryota</taxon>
        <taxon>Fungi</taxon>
        <taxon>Dikarya</taxon>
        <taxon>Ascomycota</taxon>
        <taxon>Pezizomycotina</taxon>
        <taxon>Eurotiomycetes</taxon>
        <taxon>Eurotiomycetidae</taxon>
        <taxon>Eurotiales</taxon>
        <taxon>Aspergillaceae</taxon>
        <taxon>Aspergillus</taxon>
        <taxon>Aspergillus subgen. Nidulantes</taxon>
    </lineage>
</organism>
<feature type="transmembrane region" description="Helical" evidence="7">
    <location>
        <begin position="549"/>
        <end position="567"/>
    </location>
</feature>
<feature type="domain" description="Pyruvate carboxyltransferase" evidence="8">
    <location>
        <begin position="34"/>
        <end position="326"/>
    </location>
</feature>
<dbReference type="Pfam" id="PF00682">
    <property type="entry name" value="HMGL-like"/>
    <property type="match status" value="1"/>
</dbReference>
<feature type="region of interest" description="Disordered" evidence="6">
    <location>
        <begin position="1514"/>
        <end position="1534"/>
    </location>
</feature>
<comment type="caution">
    <text evidence="9">The sequence shown here is derived from an EMBL/GenBank/DDBJ whole genome shotgun (WGS) entry which is preliminary data.</text>
</comment>
<dbReference type="Gene3D" id="3.20.20.70">
    <property type="entry name" value="Aldolase class I"/>
    <property type="match status" value="1"/>
</dbReference>
<name>A0ABR4M895_9EURO</name>
<evidence type="ECO:0000313" key="10">
    <source>
        <dbReference type="Proteomes" id="UP001610432"/>
    </source>
</evidence>
<keyword evidence="4 7" id="KW-1133">Transmembrane helix</keyword>
<feature type="compositionally biased region" description="Basic residues" evidence="6">
    <location>
        <begin position="1484"/>
        <end position="1496"/>
    </location>
</feature>
<dbReference type="Gene3D" id="3.40.50.1820">
    <property type="entry name" value="alpha/beta hydrolase"/>
    <property type="match status" value="2"/>
</dbReference>
<dbReference type="PANTHER" id="PTHR23025">
    <property type="entry name" value="TRIACYLGLYCEROL LIPASE"/>
    <property type="match status" value="1"/>
</dbReference>
<comment type="similarity">
    <text evidence="2">Belongs to the battenin family.</text>
</comment>
<dbReference type="PRINTS" id="PR01315">
    <property type="entry name" value="BATTENIN"/>
</dbReference>
<comment type="subcellular location">
    <subcellularLocation>
        <location evidence="1">Endomembrane system</location>
        <topology evidence="1">Multi-pass membrane protein</topology>
    </subcellularLocation>
</comment>
<feature type="transmembrane region" description="Helical" evidence="7">
    <location>
        <begin position="516"/>
        <end position="537"/>
    </location>
</feature>
<dbReference type="SUPFAM" id="SSF103473">
    <property type="entry name" value="MFS general substrate transporter"/>
    <property type="match status" value="1"/>
</dbReference>
<dbReference type="GeneID" id="98145812"/>
<evidence type="ECO:0000259" key="8">
    <source>
        <dbReference type="PROSITE" id="PS50991"/>
    </source>
</evidence>
<evidence type="ECO:0000313" key="9">
    <source>
        <dbReference type="EMBL" id="KAL2872756.1"/>
    </source>
</evidence>
<dbReference type="Pfam" id="PF02487">
    <property type="entry name" value="CLN3"/>
    <property type="match status" value="1"/>
</dbReference>
<feature type="transmembrane region" description="Helical" evidence="7">
    <location>
        <begin position="455"/>
        <end position="477"/>
    </location>
</feature>
<dbReference type="SUPFAM" id="SSF51569">
    <property type="entry name" value="Aldolase"/>
    <property type="match status" value="1"/>
</dbReference>
<feature type="transmembrane region" description="Helical" evidence="7">
    <location>
        <begin position="766"/>
        <end position="786"/>
    </location>
</feature>
<dbReference type="InterPro" id="IPR000891">
    <property type="entry name" value="PYR_CT"/>
</dbReference>
<dbReference type="SUPFAM" id="SSF53474">
    <property type="entry name" value="alpha/beta-Hydrolases"/>
    <property type="match status" value="1"/>
</dbReference>
<protein>
    <submittedName>
        <fullName evidence="9">CLN3 protein-domain-containing protein</fullName>
    </submittedName>
</protein>
<feature type="transmembrane region" description="Helical" evidence="7">
    <location>
        <begin position="806"/>
        <end position="823"/>
    </location>
</feature>
<keyword evidence="5 7" id="KW-0472">Membrane</keyword>
<dbReference type="RefSeq" id="XP_070891734.1">
    <property type="nucleotide sequence ID" value="XM_071030740.1"/>
</dbReference>
<feature type="transmembrane region" description="Helical" evidence="7">
    <location>
        <begin position="731"/>
        <end position="754"/>
    </location>
</feature>
<evidence type="ECO:0000256" key="1">
    <source>
        <dbReference type="ARBA" id="ARBA00004127"/>
    </source>
</evidence>